<dbReference type="GO" id="GO:0016020">
    <property type="term" value="C:membrane"/>
    <property type="evidence" value="ECO:0007669"/>
    <property type="project" value="UniProtKB-SubCell"/>
</dbReference>
<gene>
    <name evidence="1" type="ORF">S03H2_39619</name>
</gene>
<accession>X1GZ62</accession>
<proteinExistence type="predicted"/>
<dbReference type="EMBL" id="BARU01024511">
    <property type="protein sequence ID" value="GAH50125.1"/>
    <property type="molecule type" value="Genomic_DNA"/>
</dbReference>
<name>X1GZ62_9ZZZZ</name>
<comment type="caution">
    <text evidence="1">The sequence shown here is derived from an EMBL/GenBank/DDBJ whole genome shotgun (WGS) entry which is preliminary data.</text>
</comment>
<feature type="non-terminal residue" evidence="1">
    <location>
        <position position="182"/>
    </location>
</feature>
<dbReference type="AlphaFoldDB" id="X1GZ62"/>
<sequence>MGIDKIPEGQMIIYEGDLENHVVLPDGEQVKQLPFSIRLKDFRIAYYEPEHINIETRDGQRWKIPIEVGTEFPLSPDFGTVTIIRAFRNFKISIDGDKKIATDDPNAGSNPALEVQITDPNGATTTKYVFEYFAAHSHPEDRFFISYHRVIEDFISQLQVVQNGKIAATKEIEVNHPLHFGG</sequence>
<organism evidence="1">
    <name type="scientific">marine sediment metagenome</name>
    <dbReference type="NCBI Taxonomy" id="412755"/>
    <lineage>
        <taxon>unclassified sequences</taxon>
        <taxon>metagenomes</taxon>
        <taxon>ecological metagenomes</taxon>
    </lineage>
</organism>
<reference evidence="1" key="1">
    <citation type="journal article" date="2014" name="Front. Microbiol.">
        <title>High frequency of phylogenetically diverse reductive dehalogenase-homologous genes in deep subseafloor sedimentary metagenomes.</title>
        <authorList>
            <person name="Kawai M."/>
            <person name="Futagami T."/>
            <person name="Toyoda A."/>
            <person name="Takaki Y."/>
            <person name="Nishi S."/>
            <person name="Hori S."/>
            <person name="Arai W."/>
            <person name="Tsubouchi T."/>
            <person name="Morono Y."/>
            <person name="Uchiyama I."/>
            <person name="Ito T."/>
            <person name="Fujiyama A."/>
            <person name="Inagaki F."/>
            <person name="Takami H."/>
        </authorList>
    </citation>
    <scope>NUCLEOTIDE SEQUENCE</scope>
    <source>
        <strain evidence="1">Expedition CK06-06</strain>
    </source>
</reference>
<dbReference type="GO" id="GO:0017004">
    <property type="term" value="P:cytochrome complex assembly"/>
    <property type="evidence" value="ECO:0007669"/>
    <property type="project" value="UniProtKB-KW"/>
</dbReference>
<protein>
    <submittedName>
        <fullName evidence="1">Uncharacterized protein</fullName>
    </submittedName>
</protein>
<evidence type="ECO:0000313" key="1">
    <source>
        <dbReference type="EMBL" id="GAH50125.1"/>
    </source>
</evidence>